<evidence type="ECO:0000259" key="1">
    <source>
        <dbReference type="Pfam" id="PF01593"/>
    </source>
</evidence>
<organism evidence="2 3">
    <name type="scientific">Oopsacas minuta</name>
    <dbReference type="NCBI Taxonomy" id="111878"/>
    <lineage>
        <taxon>Eukaryota</taxon>
        <taxon>Metazoa</taxon>
        <taxon>Porifera</taxon>
        <taxon>Hexactinellida</taxon>
        <taxon>Hexasterophora</taxon>
        <taxon>Lyssacinosida</taxon>
        <taxon>Leucopsacidae</taxon>
        <taxon>Oopsacas</taxon>
    </lineage>
</organism>
<dbReference type="EMBL" id="JAKMXF010000177">
    <property type="protein sequence ID" value="KAI6655817.1"/>
    <property type="molecule type" value="Genomic_DNA"/>
</dbReference>
<sequence>MAQKEDENYDIIIVGAGVAGLYSAYQFIQYGFDPKRILVLERLNRVGGLLKSDLVDIGGYVIKQEEGGMRFMSKTLTEKIIKEVGLGDQIVDFQMASDANLNNVRGCRFTNKQARENLVWYDIFNTELTKKEIEANPLPDILLNSVFQRIVDLNGHKSPTTPQEWQYARLNWDILGKKLYEWDFGFLLRKMGLTYESIRMIQQTIGFKSVFNRNINAGVGFQLTLDFSSDPKFYTLLYGYNQLPISLCKIITEKGAKVKLLCEVQILREDDTNKIYPIKIQYCDSNSSKPFNRTIRCNRCILALPKIALQSLAEKNDWMNQAANFSSYVDSVISLSLTKIDIYFESQWWDQLGFSDGPSFTDLNLGSVYIFNSIRDPKVRKGTSDQPGSLTIYCDYQSSFYWHSMQSIGEDFIPKDNVKAPEDSVLAKKIVVEAIMDELTQLFQMPNYSPDKQGSNKILCTKNPITPPDPVLATYTHWTEPRFGDSPHAWKVSSDDGKISPGVYNLLGKNIAIIGETYSLQQGWVEGALLHTDDYFARYVDLKKSDASKK</sequence>
<dbReference type="Gene3D" id="3.50.50.60">
    <property type="entry name" value="FAD/NAD(P)-binding domain"/>
    <property type="match status" value="1"/>
</dbReference>
<keyword evidence="3" id="KW-1185">Reference proteome</keyword>
<dbReference type="PANTHER" id="PTHR42923:SF3">
    <property type="entry name" value="PROTOPORPHYRINOGEN OXIDASE"/>
    <property type="match status" value="1"/>
</dbReference>
<evidence type="ECO:0000313" key="2">
    <source>
        <dbReference type="EMBL" id="KAI6655817.1"/>
    </source>
</evidence>
<gene>
    <name evidence="2" type="ORF">LOD99_1958</name>
</gene>
<dbReference type="AlphaFoldDB" id="A0AAV7K3J1"/>
<dbReference type="GO" id="GO:0016491">
    <property type="term" value="F:oxidoreductase activity"/>
    <property type="evidence" value="ECO:0007669"/>
    <property type="project" value="InterPro"/>
</dbReference>
<name>A0AAV7K3J1_9METZ</name>
<dbReference type="InterPro" id="IPR050464">
    <property type="entry name" value="Zeta_carotene_desat/Oxidored"/>
</dbReference>
<dbReference type="InterPro" id="IPR002937">
    <property type="entry name" value="Amino_oxidase"/>
</dbReference>
<dbReference type="Pfam" id="PF01593">
    <property type="entry name" value="Amino_oxidase"/>
    <property type="match status" value="1"/>
</dbReference>
<dbReference type="PANTHER" id="PTHR42923">
    <property type="entry name" value="PROTOPORPHYRINOGEN OXIDASE"/>
    <property type="match status" value="1"/>
</dbReference>
<dbReference type="Gene3D" id="3.90.660.10">
    <property type="match status" value="1"/>
</dbReference>
<accession>A0AAV7K3J1</accession>
<feature type="domain" description="Amine oxidase" evidence="1">
    <location>
        <begin position="18"/>
        <end position="375"/>
    </location>
</feature>
<dbReference type="SUPFAM" id="SSF51905">
    <property type="entry name" value="FAD/NAD(P)-binding domain"/>
    <property type="match status" value="1"/>
</dbReference>
<proteinExistence type="predicted"/>
<evidence type="ECO:0000313" key="3">
    <source>
        <dbReference type="Proteomes" id="UP001165289"/>
    </source>
</evidence>
<dbReference type="Proteomes" id="UP001165289">
    <property type="component" value="Unassembled WGS sequence"/>
</dbReference>
<protein>
    <recommendedName>
        <fullName evidence="1">Amine oxidase domain-containing protein</fullName>
    </recommendedName>
</protein>
<comment type="caution">
    <text evidence="2">The sequence shown here is derived from an EMBL/GenBank/DDBJ whole genome shotgun (WGS) entry which is preliminary data.</text>
</comment>
<reference evidence="2 3" key="1">
    <citation type="journal article" date="2023" name="BMC Biol.">
        <title>The compact genome of the sponge Oopsacas minuta (Hexactinellida) is lacking key metazoan core genes.</title>
        <authorList>
            <person name="Santini S."/>
            <person name="Schenkelaars Q."/>
            <person name="Jourda C."/>
            <person name="Duchesne M."/>
            <person name="Belahbib H."/>
            <person name="Rocher C."/>
            <person name="Selva M."/>
            <person name="Riesgo A."/>
            <person name="Vervoort M."/>
            <person name="Leys S.P."/>
            <person name="Kodjabachian L."/>
            <person name="Le Bivic A."/>
            <person name="Borchiellini C."/>
            <person name="Claverie J.M."/>
            <person name="Renard E."/>
        </authorList>
    </citation>
    <scope>NUCLEOTIDE SEQUENCE [LARGE SCALE GENOMIC DNA]</scope>
    <source>
        <strain evidence="2">SPO-2</strain>
    </source>
</reference>
<dbReference type="InterPro" id="IPR036188">
    <property type="entry name" value="FAD/NAD-bd_sf"/>
</dbReference>